<name>A0A6C0EL44_9ZZZZ</name>
<dbReference type="AlphaFoldDB" id="A0A6C0EL44"/>
<sequence length="44" mass="5013">MVYHVYGICSENRRMLIKSFNGSDKSILKSVGEDGFSSLYTCLY</sequence>
<accession>A0A6C0EL44</accession>
<evidence type="ECO:0000313" key="1">
    <source>
        <dbReference type="EMBL" id="QHT28055.1"/>
    </source>
</evidence>
<dbReference type="EMBL" id="MN738851">
    <property type="protein sequence ID" value="QHT28055.1"/>
    <property type="molecule type" value="Genomic_DNA"/>
</dbReference>
<organism evidence="1">
    <name type="scientific">viral metagenome</name>
    <dbReference type="NCBI Taxonomy" id="1070528"/>
    <lineage>
        <taxon>unclassified sequences</taxon>
        <taxon>metagenomes</taxon>
        <taxon>organismal metagenomes</taxon>
    </lineage>
</organism>
<protein>
    <submittedName>
        <fullName evidence="1">Uncharacterized protein</fullName>
    </submittedName>
</protein>
<proteinExistence type="predicted"/>
<reference evidence="1" key="1">
    <citation type="journal article" date="2020" name="Nature">
        <title>Giant virus diversity and host interactions through global metagenomics.</title>
        <authorList>
            <person name="Schulz F."/>
            <person name="Roux S."/>
            <person name="Paez-Espino D."/>
            <person name="Jungbluth S."/>
            <person name="Walsh D.A."/>
            <person name="Denef V.J."/>
            <person name="McMahon K.D."/>
            <person name="Konstantinidis K.T."/>
            <person name="Eloe-Fadrosh E.A."/>
            <person name="Kyrpides N.C."/>
            <person name="Woyke T."/>
        </authorList>
    </citation>
    <scope>NUCLEOTIDE SEQUENCE</scope>
    <source>
        <strain evidence="1">GVMAG-M-3300001348-25</strain>
    </source>
</reference>